<evidence type="ECO:0000313" key="2">
    <source>
        <dbReference type="Proteomes" id="UP000326924"/>
    </source>
</evidence>
<comment type="caution">
    <text evidence="1">The sequence shown here is derived from an EMBL/GenBank/DDBJ whole genome shotgun (WGS) entry which is preliminary data.</text>
</comment>
<reference evidence="1 2" key="1">
    <citation type="submission" date="2019-09" db="EMBL/GenBank/DDBJ databases">
        <title>Draft genome of the ectomycorrhizal ascomycete Sphaerosporella brunnea.</title>
        <authorList>
            <consortium name="DOE Joint Genome Institute"/>
            <person name="Benucci G.M."/>
            <person name="Marozzi G."/>
            <person name="Antonielli L."/>
            <person name="Sanchez S."/>
            <person name="Marco P."/>
            <person name="Wang X."/>
            <person name="Falini L.B."/>
            <person name="Barry K."/>
            <person name="Haridas S."/>
            <person name="Lipzen A."/>
            <person name="Labutti K."/>
            <person name="Grigoriev I.V."/>
            <person name="Murat C."/>
            <person name="Martin F."/>
            <person name="Albertini E."/>
            <person name="Donnini D."/>
            <person name="Bonito G."/>
        </authorList>
    </citation>
    <scope>NUCLEOTIDE SEQUENCE [LARGE SCALE GENOMIC DNA]</scope>
    <source>
        <strain evidence="1 2">Sb_GMNB300</strain>
    </source>
</reference>
<protein>
    <submittedName>
        <fullName evidence="1">Uncharacterized protein</fullName>
    </submittedName>
</protein>
<dbReference type="EMBL" id="VXIS01000712">
    <property type="protein sequence ID" value="KAA8892579.1"/>
    <property type="molecule type" value="Genomic_DNA"/>
</dbReference>
<proteinExistence type="predicted"/>
<accession>A0A5J5EC36</accession>
<name>A0A5J5EC36_9PEZI</name>
<dbReference type="InParanoid" id="A0A5J5EC36"/>
<gene>
    <name evidence="1" type="ORF">FN846DRAFT_758268</name>
</gene>
<feature type="non-terminal residue" evidence="1">
    <location>
        <position position="52"/>
    </location>
</feature>
<evidence type="ECO:0000313" key="1">
    <source>
        <dbReference type="EMBL" id="KAA8892579.1"/>
    </source>
</evidence>
<organism evidence="1 2">
    <name type="scientific">Sphaerosporella brunnea</name>
    <dbReference type="NCBI Taxonomy" id="1250544"/>
    <lineage>
        <taxon>Eukaryota</taxon>
        <taxon>Fungi</taxon>
        <taxon>Dikarya</taxon>
        <taxon>Ascomycota</taxon>
        <taxon>Pezizomycotina</taxon>
        <taxon>Pezizomycetes</taxon>
        <taxon>Pezizales</taxon>
        <taxon>Pyronemataceae</taxon>
        <taxon>Sphaerosporella</taxon>
    </lineage>
</organism>
<feature type="non-terminal residue" evidence="1">
    <location>
        <position position="1"/>
    </location>
</feature>
<dbReference type="OrthoDB" id="10039611at2759"/>
<keyword evidence="2" id="KW-1185">Reference proteome</keyword>
<dbReference type="Proteomes" id="UP000326924">
    <property type="component" value="Unassembled WGS sequence"/>
</dbReference>
<sequence>GAKGRRGISERTANRWFLKLGWLYGRNKKGYCDGHERADVVKYREMVFCPRM</sequence>
<dbReference type="AlphaFoldDB" id="A0A5J5EC36"/>